<accession>A0A1H8K508</accession>
<reference evidence="2 3" key="1">
    <citation type="submission" date="2016-10" db="EMBL/GenBank/DDBJ databases">
        <authorList>
            <person name="de Groot N.N."/>
        </authorList>
    </citation>
    <scope>NUCLEOTIDE SEQUENCE [LARGE SCALE GENOMIC DNA]</scope>
    <source>
        <strain evidence="2 3">DSM 43357</strain>
    </source>
</reference>
<keyword evidence="3" id="KW-1185">Reference proteome</keyword>
<evidence type="ECO:0000313" key="2">
    <source>
        <dbReference type="EMBL" id="SEN88043.1"/>
    </source>
</evidence>
<sequence length="176" mass="19430">MSTDKTVYRSTHPDVLSVWHASIEAREAWGELMETFLDEHGFGTRNVYVSHSGRVLGVEHIEGEDVPDGWRIDSRTGYLMPRLASRKGKAIGASLAELTQPDPRDAMPGMPKTMFVSLALLTCGLALIDGALYATWSRPIPEERVDLTIWERVKLSEYYAAVEAAEAAQAQKGGQP</sequence>
<dbReference type="EMBL" id="FOBF01000050">
    <property type="protein sequence ID" value="SEN88043.1"/>
    <property type="molecule type" value="Genomic_DNA"/>
</dbReference>
<keyword evidence="1" id="KW-1133">Transmembrane helix</keyword>
<dbReference type="STRING" id="46177.SAMN05660976_08526"/>
<keyword evidence="1" id="KW-0472">Membrane</keyword>
<proteinExistence type="predicted"/>
<feature type="transmembrane region" description="Helical" evidence="1">
    <location>
        <begin position="114"/>
        <end position="136"/>
    </location>
</feature>
<protein>
    <submittedName>
        <fullName evidence="2">Uncharacterized protein</fullName>
    </submittedName>
</protein>
<gene>
    <name evidence="2" type="ORF">SAMN05660976_08526</name>
</gene>
<keyword evidence="1" id="KW-0812">Transmembrane</keyword>
<dbReference type="RefSeq" id="WP_091106111.1">
    <property type="nucleotide sequence ID" value="NZ_FOBF01000050.1"/>
</dbReference>
<name>A0A1H8K508_9ACTN</name>
<organism evidence="2 3">
    <name type="scientific">Nonomuraea pusilla</name>
    <dbReference type="NCBI Taxonomy" id="46177"/>
    <lineage>
        <taxon>Bacteria</taxon>
        <taxon>Bacillati</taxon>
        <taxon>Actinomycetota</taxon>
        <taxon>Actinomycetes</taxon>
        <taxon>Streptosporangiales</taxon>
        <taxon>Streptosporangiaceae</taxon>
        <taxon>Nonomuraea</taxon>
    </lineage>
</organism>
<dbReference type="AlphaFoldDB" id="A0A1H8K508"/>
<evidence type="ECO:0000256" key="1">
    <source>
        <dbReference type="SAM" id="Phobius"/>
    </source>
</evidence>
<evidence type="ECO:0000313" key="3">
    <source>
        <dbReference type="Proteomes" id="UP000198953"/>
    </source>
</evidence>
<dbReference type="Proteomes" id="UP000198953">
    <property type="component" value="Unassembled WGS sequence"/>
</dbReference>
<dbReference type="OrthoDB" id="3539605at2"/>